<comment type="caution">
    <text evidence="1">The sequence shown here is derived from an EMBL/GenBank/DDBJ whole genome shotgun (WGS) entry which is preliminary data.</text>
</comment>
<dbReference type="AlphaFoldDB" id="A0ABD3T0U3"/>
<evidence type="ECO:0000313" key="2">
    <source>
        <dbReference type="Proteomes" id="UP001634393"/>
    </source>
</evidence>
<proteinExistence type="predicted"/>
<sequence>MRNRHFAPSKHKFSTLHSRNKNNSALCTLVYFPQKI</sequence>
<protein>
    <recommendedName>
        <fullName evidence="3">Ribosomal protein L32</fullName>
    </recommendedName>
</protein>
<keyword evidence="2" id="KW-1185">Reference proteome</keyword>
<organism evidence="1 2">
    <name type="scientific">Penstemon smallii</name>
    <dbReference type="NCBI Taxonomy" id="265156"/>
    <lineage>
        <taxon>Eukaryota</taxon>
        <taxon>Viridiplantae</taxon>
        <taxon>Streptophyta</taxon>
        <taxon>Embryophyta</taxon>
        <taxon>Tracheophyta</taxon>
        <taxon>Spermatophyta</taxon>
        <taxon>Magnoliopsida</taxon>
        <taxon>eudicotyledons</taxon>
        <taxon>Gunneridae</taxon>
        <taxon>Pentapetalae</taxon>
        <taxon>asterids</taxon>
        <taxon>lamiids</taxon>
        <taxon>Lamiales</taxon>
        <taxon>Plantaginaceae</taxon>
        <taxon>Cheloneae</taxon>
        <taxon>Penstemon</taxon>
    </lineage>
</organism>
<dbReference type="Proteomes" id="UP001634393">
    <property type="component" value="Unassembled WGS sequence"/>
</dbReference>
<dbReference type="EMBL" id="JBJXBP010000005">
    <property type="protein sequence ID" value="KAL3830509.1"/>
    <property type="molecule type" value="Genomic_DNA"/>
</dbReference>
<evidence type="ECO:0008006" key="3">
    <source>
        <dbReference type="Google" id="ProtNLM"/>
    </source>
</evidence>
<gene>
    <name evidence="1" type="ORF">ACJIZ3_019311</name>
</gene>
<reference evidence="1 2" key="1">
    <citation type="submission" date="2024-12" db="EMBL/GenBank/DDBJ databases">
        <title>The unique morphological basis and parallel evolutionary history of personate flowers in Penstemon.</title>
        <authorList>
            <person name="Depatie T.H."/>
            <person name="Wessinger C.A."/>
        </authorList>
    </citation>
    <scope>NUCLEOTIDE SEQUENCE [LARGE SCALE GENOMIC DNA]</scope>
    <source>
        <strain evidence="1">WTNN_2</strain>
        <tissue evidence="1">Leaf</tissue>
    </source>
</reference>
<name>A0ABD3T0U3_9LAMI</name>
<evidence type="ECO:0000313" key="1">
    <source>
        <dbReference type="EMBL" id="KAL3830509.1"/>
    </source>
</evidence>
<accession>A0ABD3T0U3</accession>